<evidence type="ECO:0000313" key="3">
    <source>
        <dbReference type="Proteomes" id="UP001139336"/>
    </source>
</evidence>
<accession>A0A9X1QU64</accession>
<dbReference type="PANTHER" id="PTHR33505">
    <property type="entry name" value="ZGC:162634"/>
    <property type="match status" value="1"/>
</dbReference>
<reference evidence="2" key="1">
    <citation type="submission" date="2022-01" db="EMBL/GenBank/DDBJ databases">
        <title>Corynebacterium sp. nov isolated from isolated from the feces of the greater white-fronted geese (Anser albifrons) at Poyang Lake, PR China.</title>
        <authorList>
            <person name="Liu Q."/>
        </authorList>
    </citation>
    <scope>NUCLEOTIDE SEQUENCE</scope>
    <source>
        <strain evidence="2">JCM 32435</strain>
    </source>
</reference>
<dbReference type="SUPFAM" id="SSF158997">
    <property type="entry name" value="Trm112p-like"/>
    <property type="match status" value="1"/>
</dbReference>
<gene>
    <name evidence="2" type="ORF">L1O03_07730</name>
</gene>
<dbReference type="InterPro" id="IPR005651">
    <property type="entry name" value="Trm112-like"/>
</dbReference>
<dbReference type="Gene3D" id="2.20.25.10">
    <property type="match status" value="1"/>
</dbReference>
<dbReference type="HAMAP" id="MF_01187">
    <property type="entry name" value="UPF0434"/>
    <property type="match status" value="1"/>
</dbReference>
<organism evidence="2 3">
    <name type="scientific">Corynebacterium uropygiale</name>
    <dbReference type="NCBI Taxonomy" id="1775911"/>
    <lineage>
        <taxon>Bacteria</taxon>
        <taxon>Bacillati</taxon>
        <taxon>Actinomycetota</taxon>
        <taxon>Actinomycetes</taxon>
        <taxon>Mycobacteriales</taxon>
        <taxon>Corynebacteriaceae</taxon>
        <taxon>Corynebacterium</taxon>
    </lineage>
</organism>
<comment type="similarity">
    <text evidence="1">Belongs to the UPF0434 family.</text>
</comment>
<dbReference type="RefSeq" id="WP_236119186.1">
    <property type="nucleotide sequence ID" value="NZ_JAKGSI010000003.1"/>
</dbReference>
<dbReference type="PANTHER" id="PTHR33505:SF4">
    <property type="entry name" value="PROTEIN PREY, MITOCHONDRIAL"/>
    <property type="match status" value="1"/>
</dbReference>
<keyword evidence="3" id="KW-1185">Reference proteome</keyword>
<dbReference type="EMBL" id="JAKGSI010000003">
    <property type="protein sequence ID" value="MCF4007065.1"/>
    <property type="molecule type" value="Genomic_DNA"/>
</dbReference>
<dbReference type="GO" id="GO:0005829">
    <property type="term" value="C:cytosol"/>
    <property type="evidence" value="ECO:0007669"/>
    <property type="project" value="TreeGrafter"/>
</dbReference>
<proteinExistence type="inferred from homology"/>
<sequence>MSLDPTLLEILACPQDKGPLRFDEEANLLINDRKGIAYPIEDGIPVLLPDEAKPYTPEGQSAD</sequence>
<protein>
    <recommendedName>
        <fullName evidence="1">UPF0434 protein L1O03_07730</fullName>
    </recommendedName>
</protein>
<evidence type="ECO:0000313" key="2">
    <source>
        <dbReference type="EMBL" id="MCF4007065.1"/>
    </source>
</evidence>
<comment type="caution">
    <text evidence="2">The sequence shown here is derived from an EMBL/GenBank/DDBJ whole genome shotgun (WGS) entry which is preliminary data.</text>
</comment>
<dbReference type="AlphaFoldDB" id="A0A9X1QU64"/>
<dbReference type="Proteomes" id="UP001139336">
    <property type="component" value="Unassembled WGS sequence"/>
</dbReference>
<name>A0A9X1QU64_9CORY</name>
<dbReference type="Pfam" id="PF03966">
    <property type="entry name" value="Trm112p"/>
    <property type="match status" value="1"/>
</dbReference>
<evidence type="ECO:0000256" key="1">
    <source>
        <dbReference type="HAMAP-Rule" id="MF_01187"/>
    </source>
</evidence>